<dbReference type="Pfam" id="PF09937">
    <property type="entry name" value="DUF2169"/>
    <property type="match status" value="1"/>
</dbReference>
<gene>
    <name evidence="2" type="ORF">E0940_22570</name>
</gene>
<organism evidence="2">
    <name type="scientific">Salmonella enterica subsp. enterica serovar Mapo</name>
    <dbReference type="NCBI Taxonomy" id="2564752"/>
    <lineage>
        <taxon>Bacteria</taxon>
        <taxon>Pseudomonadati</taxon>
        <taxon>Pseudomonadota</taxon>
        <taxon>Gammaproteobacteria</taxon>
        <taxon>Enterobacterales</taxon>
        <taxon>Enterobacteriaceae</taxon>
        <taxon>Salmonella</taxon>
    </lineage>
</organism>
<protein>
    <submittedName>
        <fullName evidence="2">DUF2169 domain-containing protein</fullName>
    </submittedName>
</protein>
<sequence length="395" mass="44423">MEFRNLTPFSTLCYSILDKQDVEHRVVVMKVGFTLERAAGDIFSVRVQENPAMPLCMQDEYAGEQSLSQVLQESDLSPFKPRCDVIVNGSAYAPGGLPVREISVSLRLLTAERQILLDKPLRVSGERFFVRHPLTGQWSLSEPEPFISLPLHYQYAFGGECRIDKDNDAAGRVPDKYRLTPEQQAGHPQPDNPPVAHTACITNPSGRGFIERWYADTLRQSQFPAPRITDPRNPFTLDSFLRCQDGQADFAAAAFQPAGFGFLAQSWQPRLALAGIYDRHWLETRHPGLPADFDFSHWNGAPEEQQIPYPSPGLRFEVQGMHPHGDITVQLPADKAAVLLRMGDGSLVPQWMVMDTLILDTEKMTLTVTWRYHISASAPVRVMEARYITEMSQEG</sequence>
<name>A0A5H7IRM5_SALET</name>
<dbReference type="InterPro" id="IPR018683">
    <property type="entry name" value="DUF2169"/>
</dbReference>
<accession>A0A5H7IRM5</accession>
<evidence type="ECO:0000313" key="2">
    <source>
        <dbReference type="EMBL" id="ECD4529570.1"/>
    </source>
</evidence>
<evidence type="ECO:0000259" key="1">
    <source>
        <dbReference type="Pfam" id="PF09937"/>
    </source>
</evidence>
<comment type="caution">
    <text evidence="2">The sequence shown here is derived from an EMBL/GenBank/DDBJ whole genome shotgun (WGS) entry which is preliminary data.</text>
</comment>
<dbReference type="AlphaFoldDB" id="A0A5H7IRM5"/>
<feature type="domain" description="DUF2169" evidence="1">
    <location>
        <begin position="22"/>
        <end position="371"/>
    </location>
</feature>
<reference evidence="2" key="1">
    <citation type="submission" date="2019-03" db="EMBL/GenBank/DDBJ databases">
        <authorList>
            <person name="Ashton P.M."/>
            <person name="Dallman T."/>
            <person name="Nair S."/>
            <person name="De Pinna E."/>
            <person name="Peters T."/>
            <person name="Grant K."/>
        </authorList>
    </citation>
    <scope>NUCLEOTIDE SEQUENCE</scope>
    <source>
        <strain evidence="2">266927</strain>
    </source>
</reference>
<dbReference type="EMBL" id="AAIETE010000041">
    <property type="protein sequence ID" value="ECD4529570.1"/>
    <property type="molecule type" value="Genomic_DNA"/>
</dbReference>
<proteinExistence type="predicted"/>